<dbReference type="InterPro" id="IPR000209">
    <property type="entry name" value="Peptidase_S8/S53_dom"/>
</dbReference>
<gene>
    <name evidence="3" type="ORF">C4B60_16795</name>
</gene>
<comment type="caution">
    <text evidence="3">The sequence shown here is derived from an EMBL/GenBank/DDBJ whole genome shotgun (WGS) entry which is preliminary data.</text>
</comment>
<sequence>MLNDKPILMLPNPTTVDRATRNGGRGSTRYPEHNEQVRRILPKFRRLESAFDSERGKISESMAGINPEYALVFETVGTIENFVNAVRKIEGLDWLSEIEEYFDSDDDFYQVKDGEKVEDKQLNGRLFLMMSDQQAMRELKSLWEKYQDGDPFEYGYGKWKNLFSQLKDIRLWDVQDRFYNTGLIEVLNEKIEIGQETIKFEIELWFRSNSGKRLEAANNIKQLIQTAQGKVIYESTIEQISYHAILVETPISIFDDLQNDSNIKLIKADSIMYFRPVGQTIVEFPPINEEENEIDIDPYEIDDSLSPAIALFDGLPLQNHQLLKDRLIIDDPDNFEEDYQASERIHGTTMASLIIHGELDSQNLPIKRPLYVRPIMKPNPYAYGVRSEHIPEDILPLDLIHRAVKRLFEGDGDEEPVAPNIKVINISIGDLSRPFDLQISPWAKLLDFLSLKYNVLFIVSAGNHTGAIRLDIERDEFQKVKDEPFVEQQLIKFISDSIVERRILSPSESINSLCIGASHTDASTVSVLGRRVDLIKNPEIMSPYSRVGLGYRNSIKPDVLFSGGKQLYLENVIGDNGFALLELANSTLAPGHKVAIPGSSGNLNEVAYTRGTSNATALATRAAANIYEMLEDLLSGNENGSDIMKNYGVLMLKTLLVHGASWNQAYDLYNQVLRTPGDSTFKDKQVPRYLGYGFVDENKVLNGSEQKVTLIGFSRLKKEEGHIYQVPLPPSLSSNKIKRRLTITLTWFTPLNNNNQKYRQAHLWFNSENDILQVNRQEADGRAVQRGTVQHEIFEGDTAAAFIEGDTLSIKVSCREDAGGLRQIEIPYTLAVTLEVAEGIEIPIYTEVKDRLRTLIRTRQ</sequence>
<dbReference type="GO" id="GO:0004252">
    <property type="term" value="F:serine-type endopeptidase activity"/>
    <property type="evidence" value="ECO:0007669"/>
    <property type="project" value="InterPro"/>
</dbReference>
<keyword evidence="4" id="KW-1185">Reference proteome</keyword>
<protein>
    <recommendedName>
        <fullName evidence="2">Peptidase S8/S53 domain-containing protein</fullName>
    </recommendedName>
</protein>
<dbReference type="EMBL" id="PREZ01000006">
    <property type="protein sequence ID" value="PPA69439.1"/>
    <property type="molecule type" value="Genomic_DNA"/>
</dbReference>
<proteinExistence type="predicted"/>
<dbReference type="AlphaFoldDB" id="A0A2S5G8Y4"/>
<feature type="region of interest" description="Disordered" evidence="1">
    <location>
        <begin position="11"/>
        <end position="30"/>
    </location>
</feature>
<evidence type="ECO:0000313" key="4">
    <source>
        <dbReference type="Proteomes" id="UP000239047"/>
    </source>
</evidence>
<dbReference type="SUPFAM" id="SSF52743">
    <property type="entry name" value="Subtilisin-like"/>
    <property type="match status" value="1"/>
</dbReference>
<dbReference type="Pfam" id="PF00082">
    <property type="entry name" value="Peptidase_S8"/>
    <property type="match status" value="1"/>
</dbReference>
<organism evidence="3 4">
    <name type="scientific">Jeotgalibacillus proteolyticus</name>
    <dbReference type="NCBI Taxonomy" id="2082395"/>
    <lineage>
        <taxon>Bacteria</taxon>
        <taxon>Bacillati</taxon>
        <taxon>Bacillota</taxon>
        <taxon>Bacilli</taxon>
        <taxon>Bacillales</taxon>
        <taxon>Caryophanaceae</taxon>
        <taxon>Jeotgalibacillus</taxon>
    </lineage>
</organism>
<dbReference type="InterPro" id="IPR034074">
    <property type="entry name" value="Y4bN_pept_dom"/>
</dbReference>
<dbReference type="InterPro" id="IPR036852">
    <property type="entry name" value="Peptidase_S8/S53_dom_sf"/>
</dbReference>
<dbReference type="Gene3D" id="3.40.50.200">
    <property type="entry name" value="Peptidase S8/S53 domain"/>
    <property type="match status" value="1"/>
</dbReference>
<evidence type="ECO:0000256" key="1">
    <source>
        <dbReference type="SAM" id="MobiDB-lite"/>
    </source>
</evidence>
<dbReference type="CDD" id="cd04847">
    <property type="entry name" value="Peptidases_S8_Subtilisin_like_2"/>
    <property type="match status" value="1"/>
</dbReference>
<evidence type="ECO:0000259" key="2">
    <source>
        <dbReference type="Pfam" id="PF00082"/>
    </source>
</evidence>
<accession>A0A2S5G8Y4</accession>
<dbReference type="Proteomes" id="UP000239047">
    <property type="component" value="Unassembled WGS sequence"/>
</dbReference>
<dbReference type="GO" id="GO:0006508">
    <property type="term" value="P:proteolysis"/>
    <property type="evidence" value="ECO:0007669"/>
    <property type="project" value="InterPro"/>
</dbReference>
<name>A0A2S5G8Y4_9BACL</name>
<dbReference type="OrthoDB" id="9759014at2"/>
<reference evidence="3 4" key="1">
    <citation type="submission" date="2018-02" db="EMBL/GenBank/DDBJ databases">
        <title>Jeotgalibacillus proteolyticum sp. nov. a protease producing bacterium isolated from ocean sediments of Laizhou Bay.</title>
        <authorList>
            <person name="Li Y."/>
        </authorList>
    </citation>
    <scope>NUCLEOTIDE SEQUENCE [LARGE SCALE GENOMIC DNA]</scope>
    <source>
        <strain evidence="3 4">22-7</strain>
    </source>
</reference>
<evidence type="ECO:0000313" key="3">
    <source>
        <dbReference type="EMBL" id="PPA69439.1"/>
    </source>
</evidence>
<feature type="domain" description="Peptidase S8/S53" evidence="2">
    <location>
        <begin position="319"/>
        <end position="693"/>
    </location>
</feature>